<keyword evidence="2" id="KW-1185">Reference proteome</keyword>
<reference evidence="1 2" key="1">
    <citation type="submission" date="2015-11" db="EMBL/GenBank/DDBJ databases">
        <title>The genome of Debaryomyces fabryi.</title>
        <authorList>
            <person name="Tafer H."/>
            <person name="Lopandic K."/>
        </authorList>
    </citation>
    <scope>NUCLEOTIDE SEQUENCE [LARGE SCALE GENOMIC DNA]</scope>
    <source>
        <strain evidence="1 2">CBS 789</strain>
    </source>
</reference>
<organism evidence="1 2">
    <name type="scientific">Debaryomyces fabryi</name>
    <dbReference type="NCBI Taxonomy" id="58627"/>
    <lineage>
        <taxon>Eukaryota</taxon>
        <taxon>Fungi</taxon>
        <taxon>Dikarya</taxon>
        <taxon>Ascomycota</taxon>
        <taxon>Saccharomycotina</taxon>
        <taxon>Pichiomycetes</taxon>
        <taxon>Debaryomycetaceae</taxon>
        <taxon>Debaryomyces</taxon>
    </lineage>
</organism>
<dbReference type="PANTHER" id="PTHR28152:SF1">
    <property type="entry name" value="HYDROXYACYL-THIOESTER DEHYDRATASE TYPE 2, MITOCHONDRIAL"/>
    <property type="match status" value="1"/>
</dbReference>
<dbReference type="EMBL" id="LMYN01000008">
    <property type="protein sequence ID" value="KSA03515.1"/>
    <property type="molecule type" value="Genomic_DNA"/>
</dbReference>
<dbReference type="RefSeq" id="XP_015469617.1">
    <property type="nucleotide sequence ID" value="XM_015609484.1"/>
</dbReference>
<comment type="caution">
    <text evidence="1">The sequence shown here is derived from an EMBL/GenBank/DDBJ whole genome shotgun (WGS) entry which is preliminary data.</text>
</comment>
<dbReference type="InterPro" id="IPR052741">
    <property type="entry name" value="Mitochondrial_HTD2"/>
</dbReference>
<proteinExistence type="predicted"/>
<evidence type="ECO:0000313" key="1">
    <source>
        <dbReference type="EMBL" id="KSA03515.1"/>
    </source>
</evidence>
<evidence type="ECO:0008006" key="3">
    <source>
        <dbReference type="Google" id="ProtNLM"/>
    </source>
</evidence>
<accession>A0A0V1Q4R3</accession>
<name>A0A0V1Q4R3_9ASCO</name>
<evidence type="ECO:0000313" key="2">
    <source>
        <dbReference type="Proteomes" id="UP000054251"/>
    </source>
</evidence>
<sequence>MGLSKIGLDQWSRYIKLKTWIFEDTCSTINCNNLLLLLDDIFPKKFQAKKLGFENNHIPIGFHFLYNNQPNTSLGTDGYDNYQAPMVKDEQAYKRRMWVKGNIEIYKSPLLNQYLKCTEKVHTVKTFGDATFVNINREFSDTKCLNFIENRTLIYKNDLYQLVANHASFPKFNDALNIKLSYNDIIRYSHLTYNCHKIHYDSNYCREIENLPEIIVQGPFMVTLLLYWFQKLHPDFTIGKFTYKNIEPWFLHDTVTFGIVEGEDSYKLQIINEKKGKVYMEGTIR</sequence>
<dbReference type="GO" id="GO:0005739">
    <property type="term" value="C:mitochondrion"/>
    <property type="evidence" value="ECO:0007669"/>
    <property type="project" value="TreeGrafter"/>
</dbReference>
<dbReference type="Gene3D" id="3.10.129.10">
    <property type="entry name" value="Hotdog Thioesterase"/>
    <property type="match status" value="1"/>
</dbReference>
<gene>
    <name evidence="1" type="ORF">AC631_00654</name>
</gene>
<protein>
    <recommendedName>
        <fullName evidence="3">MaoC-like domain-containing protein</fullName>
    </recommendedName>
</protein>
<dbReference type="AlphaFoldDB" id="A0A0V1Q4R3"/>
<dbReference type="PANTHER" id="PTHR28152">
    <property type="entry name" value="HYDROXYACYL-THIOESTER DEHYDRATASE TYPE 2, MITOCHONDRIAL"/>
    <property type="match status" value="1"/>
</dbReference>
<dbReference type="SUPFAM" id="SSF54637">
    <property type="entry name" value="Thioesterase/thiol ester dehydrase-isomerase"/>
    <property type="match status" value="1"/>
</dbReference>
<dbReference type="GeneID" id="26837663"/>
<dbReference type="OrthoDB" id="3257538at2759"/>
<dbReference type="Proteomes" id="UP000054251">
    <property type="component" value="Unassembled WGS sequence"/>
</dbReference>
<dbReference type="InterPro" id="IPR029069">
    <property type="entry name" value="HotDog_dom_sf"/>
</dbReference>
<dbReference type="GO" id="GO:0019171">
    <property type="term" value="F:(3R)-hydroxyacyl-[acyl-carrier-protein] dehydratase activity"/>
    <property type="evidence" value="ECO:0007669"/>
    <property type="project" value="TreeGrafter"/>
</dbReference>